<dbReference type="Gene3D" id="2.10.210.10">
    <property type="entry name" value="Cytochrome Bc1 Complex, Chain I"/>
    <property type="match status" value="1"/>
</dbReference>
<proteinExistence type="predicted"/>
<evidence type="ECO:0000313" key="4">
    <source>
        <dbReference type="Proteomes" id="UP000299102"/>
    </source>
</evidence>
<reference evidence="3 4" key="1">
    <citation type="journal article" date="2019" name="Commun. Biol.">
        <title>The bagworm genome reveals a unique fibroin gene that provides high tensile strength.</title>
        <authorList>
            <person name="Kono N."/>
            <person name="Nakamura H."/>
            <person name="Ohtoshi R."/>
            <person name="Tomita M."/>
            <person name="Numata K."/>
            <person name="Arakawa K."/>
        </authorList>
    </citation>
    <scope>NUCLEOTIDE SEQUENCE [LARGE SCALE GENOMIC DNA]</scope>
</reference>
<dbReference type="Pfam" id="PF02921">
    <property type="entry name" value="UCR_TM"/>
    <property type="match status" value="1"/>
</dbReference>
<keyword evidence="4" id="KW-1185">Reference proteome</keyword>
<dbReference type="InterPro" id="IPR004192">
    <property type="entry name" value="Rieske_TM"/>
</dbReference>
<gene>
    <name evidence="3" type="primary">UQCRFS1</name>
    <name evidence="3" type="ORF">EVAR_38408_1</name>
</gene>
<dbReference type="GO" id="GO:0008121">
    <property type="term" value="F:quinol-cytochrome-c reductase activity"/>
    <property type="evidence" value="ECO:0007669"/>
    <property type="project" value="InterPro"/>
</dbReference>
<dbReference type="InterPro" id="IPR037008">
    <property type="entry name" value="bc1_Rieske_TM_sf"/>
</dbReference>
<comment type="caution">
    <text evidence="3">The sequence shown here is derived from an EMBL/GenBank/DDBJ whole genome shotgun (WGS) entry which is preliminary data.</text>
</comment>
<organism evidence="3 4">
    <name type="scientific">Eumeta variegata</name>
    <name type="common">Bagworm moth</name>
    <name type="synonym">Eumeta japonica</name>
    <dbReference type="NCBI Taxonomy" id="151549"/>
    <lineage>
        <taxon>Eukaryota</taxon>
        <taxon>Metazoa</taxon>
        <taxon>Ecdysozoa</taxon>
        <taxon>Arthropoda</taxon>
        <taxon>Hexapoda</taxon>
        <taxon>Insecta</taxon>
        <taxon>Pterygota</taxon>
        <taxon>Neoptera</taxon>
        <taxon>Endopterygota</taxon>
        <taxon>Lepidoptera</taxon>
        <taxon>Glossata</taxon>
        <taxon>Ditrysia</taxon>
        <taxon>Tineoidea</taxon>
        <taxon>Psychidae</taxon>
        <taxon>Oiketicinae</taxon>
        <taxon>Eumeta</taxon>
    </lineage>
</organism>
<evidence type="ECO:0000313" key="3">
    <source>
        <dbReference type="EMBL" id="GBP55811.1"/>
    </source>
</evidence>
<protein>
    <submittedName>
        <fullName evidence="3">Cytochrome b-c1 complex subunit Rieske, mitochondrial</fullName>
    </submittedName>
</protein>
<dbReference type="Proteomes" id="UP000299102">
    <property type="component" value="Unassembled WGS sequence"/>
</dbReference>
<dbReference type="InterPro" id="IPR015248">
    <property type="entry name" value="UQCRFS1_N"/>
</dbReference>
<evidence type="ECO:0000259" key="2">
    <source>
        <dbReference type="Pfam" id="PF09165"/>
    </source>
</evidence>
<dbReference type="SUPFAM" id="SSF81502">
    <property type="entry name" value="ISP transmembrane anchor"/>
    <property type="match status" value="1"/>
</dbReference>
<dbReference type="Gene3D" id="1.20.5.270">
    <property type="entry name" value="Ubiquinol cytochrome reductase, transmembrane domain"/>
    <property type="match status" value="1"/>
</dbReference>
<dbReference type="AlphaFoldDB" id="A0A4C1WWT5"/>
<accession>A0A4C1WWT5</accession>
<dbReference type="Pfam" id="PF09165">
    <property type="entry name" value="Ubiq-Cytc-red_N"/>
    <property type="match status" value="1"/>
</dbReference>
<evidence type="ECO:0000259" key="1">
    <source>
        <dbReference type="Pfam" id="PF02921"/>
    </source>
</evidence>
<dbReference type="EMBL" id="BGZK01000679">
    <property type="protein sequence ID" value="GBP55811.1"/>
    <property type="molecule type" value="Genomic_DNA"/>
</dbReference>
<dbReference type="OrthoDB" id="1637982at2759"/>
<sequence>MTTVARAGHLAPYFKVTNPVVSSGLRPLTVVATSGDKLTTQSPPKTTTTHALNKALLSGNLKAVTGFSKPAQVRFAHTDLSIPDFTTYRRKEGQDPTVRASEVADSRQSISYLVVAGKLF</sequence>
<feature type="domain" description="Cytochrome b-c1 complex subunit Rieske transmembrane" evidence="1">
    <location>
        <begin position="77"/>
        <end position="117"/>
    </location>
</feature>
<dbReference type="STRING" id="151549.A0A4C1WWT5"/>
<feature type="domain" description="Ubiquinol-cytochrome c reductase iron-sulphur subunit N-terminal" evidence="2">
    <location>
        <begin position="1"/>
        <end position="74"/>
    </location>
</feature>
<name>A0A4C1WWT5_EUMVA</name>